<name>A0AAJ0MKZ0_9PEZI</name>
<protein>
    <submittedName>
        <fullName evidence="2">Uncharacterized protein</fullName>
    </submittedName>
</protein>
<proteinExistence type="predicted"/>
<organism evidence="2 3">
    <name type="scientific">Lasiosphaeria hispida</name>
    <dbReference type="NCBI Taxonomy" id="260671"/>
    <lineage>
        <taxon>Eukaryota</taxon>
        <taxon>Fungi</taxon>
        <taxon>Dikarya</taxon>
        <taxon>Ascomycota</taxon>
        <taxon>Pezizomycotina</taxon>
        <taxon>Sordariomycetes</taxon>
        <taxon>Sordariomycetidae</taxon>
        <taxon>Sordariales</taxon>
        <taxon>Lasiosphaeriaceae</taxon>
        <taxon>Lasiosphaeria</taxon>
    </lineage>
</organism>
<reference evidence="2" key="2">
    <citation type="submission" date="2023-06" db="EMBL/GenBank/DDBJ databases">
        <authorList>
            <consortium name="Lawrence Berkeley National Laboratory"/>
            <person name="Haridas S."/>
            <person name="Hensen N."/>
            <person name="Bonometti L."/>
            <person name="Westerberg I."/>
            <person name="Brannstrom I.O."/>
            <person name="Guillou S."/>
            <person name="Cros-Aarteil S."/>
            <person name="Calhoun S."/>
            <person name="Kuo A."/>
            <person name="Mondo S."/>
            <person name="Pangilinan J."/>
            <person name="Riley R."/>
            <person name="Labutti K."/>
            <person name="Andreopoulos B."/>
            <person name="Lipzen A."/>
            <person name="Chen C."/>
            <person name="Yanf M."/>
            <person name="Daum C."/>
            <person name="Ng V."/>
            <person name="Clum A."/>
            <person name="Steindorff A."/>
            <person name="Ohm R."/>
            <person name="Martin F."/>
            <person name="Silar P."/>
            <person name="Natvig D."/>
            <person name="Lalanne C."/>
            <person name="Gautier V."/>
            <person name="Ament-Velasquez S.L."/>
            <person name="Kruys A."/>
            <person name="Hutchinson M.I."/>
            <person name="Powell A.J."/>
            <person name="Barry K."/>
            <person name="Miller A.N."/>
            <person name="Grigoriev I.V."/>
            <person name="Debuchy R."/>
            <person name="Gladieux P."/>
            <person name="Thoren M.H."/>
            <person name="Johannesson H."/>
        </authorList>
    </citation>
    <scope>NUCLEOTIDE SEQUENCE</scope>
    <source>
        <strain evidence="2">CBS 955.72</strain>
    </source>
</reference>
<evidence type="ECO:0000313" key="3">
    <source>
        <dbReference type="Proteomes" id="UP001275084"/>
    </source>
</evidence>
<gene>
    <name evidence="2" type="ORF">B0T25DRAFT_529761</name>
</gene>
<evidence type="ECO:0000313" key="2">
    <source>
        <dbReference type="EMBL" id="KAK3364306.1"/>
    </source>
</evidence>
<dbReference type="EMBL" id="JAUIQD010000001">
    <property type="protein sequence ID" value="KAK3364306.1"/>
    <property type="molecule type" value="Genomic_DNA"/>
</dbReference>
<reference evidence="2" key="1">
    <citation type="journal article" date="2023" name="Mol. Phylogenet. Evol.">
        <title>Genome-scale phylogeny and comparative genomics of the fungal order Sordariales.</title>
        <authorList>
            <person name="Hensen N."/>
            <person name="Bonometti L."/>
            <person name="Westerberg I."/>
            <person name="Brannstrom I.O."/>
            <person name="Guillou S."/>
            <person name="Cros-Aarteil S."/>
            <person name="Calhoun S."/>
            <person name="Haridas S."/>
            <person name="Kuo A."/>
            <person name="Mondo S."/>
            <person name="Pangilinan J."/>
            <person name="Riley R."/>
            <person name="LaButti K."/>
            <person name="Andreopoulos B."/>
            <person name="Lipzen A."/>
            <person name="Chen C."/>
            <person name="Yan M."/>
            <person name="Daum C."/>
            <person name="Ng V."/>
            <person name="Clum A."/>
            <person name="Steindorff A."/>
            <person name="Ohm R.A."/>
            <person name="Martin F."/>
            <person name="Silar P."/>
            <person name="Natvig D.O."/>
            <person name="Lalanne C."/>
            <person name="Gautier V."/>
            <person name="Ament-Velasquez S.L."/>
            <person name="Kruys A."/>
            <person name="Hutchinson M.I."/>
            <person name="Powell A.J."/>
            <person name="Barry K."/>
            <person name="Miller A.N."/>
            <person name="Grigoriev I.V."/>
            <person name="Debuchy R."/>
            <person name="Gladieux P."/>
            <person name="Hiltunen Thoren M."/>
            <person name="Johannesson H."/>
        </authorList>
    </citation>
    <scope>NUCLEOTIDE SEQUENCE</scope>
    <source>
        <strain evidence="2">CBS 955.72</strain>
    </source>
</reference>
<evidence type="ECO:0000256" key="1">
    <source>
        <dbReference type="SAM" id="MobiDB-lite"/>
    </source>
</evidence>
<comment type="caution">
    <text evidence="2">The sequence shown here is derived from an EMBL/GenBank/DDBJ whole genome shotgun (WGS) entry which is preliminary data.</text>
</comment>
<feature type="region of interest" description="Disordered" evidence="1">
    <location>
        <begin position="364"/>
        <end position="393"/>
    </location>
</feature>
<accession>A0AAJ0MKZ0</accession>
<sequence length="490" mass="56315">MSSLTKFLTRPRASTRAILGAQYDEAVDTDPQPPAPLASIDQYDEARLKEGLLYADRTLRIKHRVVSPMAAHLLGLYKATVKSAIEKEWADDNERVTLLKTLFVYERELYINNALRLPSKHVDTSIMDRLLELRRYEFAARYGDYVGEVCKKLKVKAKEQSTLFFHQLHGWDRYWTDIAREIQNEASDWDKWESGDETVKESIKTRLAVYNACNYIGLNFDETRQTIMLYGDRNSILHTSVLRLVEKGMWHKLSGLLHDDLRDLPIVTPLRFKSSIPILQHIIECVIDRYYQRDPSAPHNYNRWTPKEESYRRAAELTESREQRAKRAAEEKARVQEAAIKRFKQMVKDYSYAHLAAHVAGTPIPAGASSSSTIIKRRVRPDERDAREKGRKKQRIAWEGLVKVQKHAHRQVREYTETYGTSEPPLDPEVYLDDELVGEILDSSSSPCEDTPCGPTAPKEDGDSKDDRTHGPEVDMGEEKMVGLEVDPEA</sequence>
<dbReference type="Proteomes" id="UP001275084">
    <property type="component" value="Unassembled WGS sequence"/>
</dbReference>
<keyword evidence="3" id="KW-1185">Reference proteome</keyword>
<feature type="compositionally biased region" description="Basic and acidic residues" evidence="1">
    <location>
        <begin position="458"/>
        <end position="482"/>
    </location>
</feature>
<dbReference type="AlphaFoldDB" id="A0AAJ0MKZ0"/>
<feature type="region of interest" description="Disordered" evidence="1">
    <location>
        <begin position="440"/>
        <end position="490"/>
    </location>
</feature>